<dbReference type="STRING" id="253628.A0A0D2ACM3"/>
<evidence type="ECO:0000256" key="7">
    <source>
        <dbReference type="ARBA" id="ARBA00022919"/>
    </source>
</evidence>
<dbReference type="SMART" id="SM01117">
    <property type="entry name" value="Cyt-b5"/>
    <property type="match status" value="1"/>
</dbReference>
<evidence type="ECO:0000313" key="11">
    <source>
        <dbReference type="EMBL" id="KIW04648.1"/>
    </source>
</evidence>
<comment type="pathway">
    <text evidence="2">Sphingolipid metabolism.</text>
</comment>
<keyword evidence="6" id="KW-0479">Metal-binding</keyword>
<dbReference type="PANTHER" id="PTHR19353">
    <property type="entry name" value="FATTY ACID DESATURASE 2"/>
    <property type="match status" value="1"/>
</dbReference>
<evidence type="ECO:0000256" key="1">
    <source>
        <dbReference type="ARBA" id="ARBA00004760"/>
    </source>
</evidence>
<gene>
    <name evidence="11" type="ORF">PV09_04393</name>
</gene>
<keyword evidence="12" id="KW-1185">Reference proteome</keyword>
<evidence type="ECO:0000256" key="9">
    <source>
        <dbReference type="SAM" id="Phobius"/>
    </source>
</evidence>
<dbReference type="GO" id="GO:0006636">
    <property type="term" value="P:unsaturated fatty acid biosynthetic process"/>
    <property type="evidence" value="ECO:0007669"/>
    <property type="project" value="UniProtKB-ARBA"/>
</dbReference>
<feature type="transmembrane region" description="Helical" evidence="9">
    <location>
        <begin position="287"/>
        <end position="308"/>
    </location>
</feature>
<dbReference type="InterPro" id="IPR001199">
    <property type="entry name" value="Cyt_B5-like_heme/steroid-bd"/>
</dbReference>
<keyword evidence="9" id="KW-0812">Transmembrane</keyword>
<dbReference type="PRINTS" id="PR00363">
    <property type="entry name" value="CYTOCHROMEB5"/>
</dbReference>
<proteinExistence type="predicted"/>
<feature type="transmembrane region" description="Helical" evidence="9">
    <location>
        <begin position="135"/>
        <end position="152"/>
    </location>
</feature>
<dbReference type="PROSITE" id="PS50255">
    <property type="entry name" value="CYTOCHROME_B5_2"/>
    <property type="match status" value="1"/>
</dbReference>
<dbReference type="InParanoid" id="A0A0D2ACM3"/>
<evidence type="ECO:0000256" key="6">
    <source>
        <dbReference type="ARBA" id="ARBA00022723"/>
    </source>
</evidence>
<dbReference type="GO" id="GO:0006665">
    <property type="term" value="P:sphingolipid metabolic process"/>
    <property type="evidence" value="ECO:0007669"/>
    <property type="project" value="UniProtKB-UniPathway"/>
</dbReference>
<organism evidence="11 12">
    <name type="scientific">Verruconis gallopava</name>
    <dbReference type="NCBI Taxonomy" id="253628"/>
    <lineage>
        <taxon>Eukaryota</taxon>
        <taxon>Fungi</taxon>
        <taxon>Dikarya</taxon>
        <taxon>Ascomycota</taxon>
        <taxon>Pezizomycotina</taxon>
        <taxon>Dothideomycetes</taxon>
        <taxon>Pleosporomycetidae</taxon>
        <taxon>Venturiales</taxon>
        <taxon>Sympoventuriaceae</taxon>
        <taxon>Verruconis</taxon>
    </lineage>
</organism>
<dbReference type="Gene3D" id="3.10.120.10">
    <property type="entry name" value="Cytochrome b5-like heme/steroid binding domain"/>
    <property type="match status" value="1"/>
</dbReference>
<dbReference type="UniPathway" id="UPA00222"/>
<keyword evidence="5" id="KW-0349">Heme</keyword>
<accession>A0A0D2ACM3</accession>
<evidence type="ECO:0000256" key="3">
    <source>
        <dbReference type="ARBA" id="ARBA00012019"/>
    </source>
</evidence>
<evidence type="ECO:0000256" key="2">
    <source>
        <dbReference type="ARBA" id="ARBA00004991"/>
    </source>
</evidence>
<evidence type="ECO:0000259" key="10">
    <source>
        <dbReference type="PROSITE" id="PS50255"/>
    </source>
</evidence>
<feature type="transmembrane region" description="Helical" evidence="9">
    <location>
        <begin position="164"/>
        <end position="184"/>
    </location>
</feature>
<dbReference type="Proteomes" id="UP000053259">
    <property type="component" value="Unassembled WGS sequence"/>
</dbReference>
<keyword evidence="7" id="KW-0746">Sphingolipid metabolism</keyword>
<dbReference type="GO" id="GO:0016717">
    <property type="term" value="F:oxidoreductase activity, acting on paired donors, with oxidation of a pair of donors resulting in the reduction of molecular oxygen to two molecules of water"/>
    <property type="evidence" value="ECO:0007669"/>
    <property type="project" value="UniProtKB-ARBA"/>
</dbReference>
<dbReference type="InterPro" id="IPR012171">
    <property type="entry name" value="Fatty_acid_desaturase"/>
</dbReference>
<dbReference type="EMBL" id="KN847540">
    <property type="protein sequence ID" value="KIW04648.1"/>
    <property type="molecule type" value="Genomic_DNA"/>
</dbReference>
<protein>
    <recommendedName>
        <fullName evidence="4">Delta 8-(E)-sphingolipid desaturase</fullName>
        <ecNumber evidence="3">1.14.19.18</ecNumber>
    </recommendedName>
</protein>
<dbReference type="OrthoDB" id="260519at2759"/>
<feature type="domain" description="Cytochrome b5 heme-binding" evidence="10">
    <location>
        <begin position="34"/>
        <end position="121"/>
    </location>
</feature>
<keyword evidence="9" id="KW-1133">Transmembrane helix</keyword>
<dbReference type="AlphaFoldDB" id="A0A0D2ACM3"/>
<dbReference type="InterPro" id="IPR036400">
    <property type="entry name" value="Cyt_B5-like_heme/steroid_sf"/>
</dbReference>
<name>A0A0D2ACM3_9PEZI</name>
<dbReference type="PROSITE" id="PS00191">
    <property type="entry name" value="CYTOCHROME_B5_1"/>
    <property type="match status" value="1"/>
</dbReference>
<evidence type="ECO:0000256" key="5">
    <source>
        <dbReference type="ARBA" id="ARBA00022617"/>
    </source>
</evidence>
<dbReference type="InterPro" id="IPR005804">
    <property type="entry name" value="FA_desaturase_dom"/>
</dbReference>
<dbReference type="HOGENOM" id="CLU_030320_1_0_1"/>
<dbReference type="GO" id="GO:0042759">
    <property type="term" value="P:long-chain fatty acid biosynthetic process"/>
    <property type="evidence" value="ECO:0007669"/>
    <property type="project" value="UniProtKB-ARBA"/>
</dbReference>
<dbReference type="GO" id="GO:0016020">
    <property type="term" value="C:membrane"/>
    <property type="evidence" value="ECO:0007669"/>
    <property type="project" value="TreeGrafter"/>
</dbReference>
<dbReference type="PIRSF" id="PIRSF015921">
    <property type="entry name" value="FA_sphinglp_des"/>
    <property type="match status" value="1"/>
</dbReference>
<evidence type="ECO:0000313" key="12">
    <source>
        <dbReference type="Proteomes" id="UP000053259"/>
    </source>
</evidence>
<evidence type="ECO:0000256" key="8">
    <source>
        <dbReference type="ARBA" id="ARBA00023004"/>
    </source>
</evidence>
<sequence length="403" mass="46194">MKPLIPQNRTGAVVRPGTILGQEQSIDRESEKKLLDITIEEVEAANTSKKPWVAIRGKVYDLTAFLNKHPGGSDFLLASIGRDATAIKYLIGNLKGATNMLEYRKESAFYNDVKKRIAALFREIGIDPREAPGMTLRYLFVSAVFLAMYVSMFSKPTAWTRAWIPWLCAIITGWAGAMMGFLFLHNGCHANFTKSPKVWNVLRRLYESFTGLITLVWFYQHGLEHHPYTNIVGADPDIISDDPGLLRVHDQLILSRKLTEYKQVFVDRKYKHIKINPPRLRNMFGQLLFWLLALHTVSDLFWSIYLTLIFQASHVNNEVAWPNPSNANVEDWKQSDWAALQIESSLDFAHGDFWTTFMCGSLNYQAVHHLFPYISQYYYPEMAPIVRDVCAEYGVGYNLKDNI</sequence>
<comment type="pathway">
    <text evidence="1">Lipid metabolism; sphingolipid metabolism.</text>
</comment>
<dbReference type="RefSeq" id="XP_016214517.1">
    <property type="nucleotide sequence ID" value="XM_016357725.1"/>
</dbReference>
<dbReference type="InterPro" id="IPR018506">
    <property type="entry name" value="Cyt_B5_heme-BS"/>
</dbReference>
<keyword evidence="8" id="KW-0408">Iron</keyword>
<keyword evidence="9" id="KW-0472">Membrane</keyword>
<dbReference type="Pfam" id="PF00487">
    <property type="entry name" value="FA_desaturase"/>
    <property type="match status" value="1"/>
</dbReference>
<dbReference type="GO" id="GO:0020037">
    <property type="term" value="F:heme binding"/>
    <property type="evidence" value="ECO:0007669"/>
    <property type="project" value="InterPro"/>
</dbReference>
<dbReference type="EC" id="1.14.19.18" evidence="3"/>
<dbReference type="Pfam" id="PF00173">
    <property type="entry name" value="Cyt-b5"/>
    <property type="match status" value="1"/>
</dbReference>
<evidence type="ECO:0000256" key="4">
    <source>
        <dbReference type="ARBA" id="ARBA00016939"/>
    </source>
</evidence>
<reference evidence="11 12" key="1">
    <citation type="submission" date="2015-01" db="EMBL/GenBank/DDBJ databases">
        <title>The Genome Sequence of Ochroconis gallopava CBS43764.</title>
        <authorList>
            <consortium name="The Broad Institute Genomics Platform"/>
            <person name="Cuomo C."/>
            <person name="de Hoog S."/>
            <person name="Gorbushina A."/>
            <person name="Stielow B."/>
            <person name="Teixiera M."/>
            <person name="Abouelleil A."/>
            <person name="Chapman S.B."/>
            <person name="Priest M."/>
            <person name="Young S.K."/>
            <person name="Wortman J."/>
            <person name="Nusbaum C."/>
            <person name="Birren B."/>
        </authorList>
    </citation>
    <scope>NUCLEOTIDE SEQUENCE [LARGE SCALE GENOMIC DNA]</scope>
    <source>
        <strain evidence="11 12">CBS 43764</strain>
    </source>
</reference>
<dbReference type="SUPFAM" id="SSF55856">
    <property type="entry name" value="Cytochrome b5-like heme/steroid binding domain"/>
    <property type="match status" value="1"/>
</dbReference>
<dbReference type="GO" id="GO:0046872">
    <property type="term" value="F:metal ion binding"/>
    <property type="evidence" value="ECO:0007669"/>
    <property type="project" value="UniProtKB-KW"/>
</dbReference>
<dbReference type="GeneID" id="27312366"/>
<keyword evidence="7" id="KW-0443">Lipid metabolism</keyword>
<dbReference type="VEuPathDB" id="FungiDB:PV09_04393"/>
<dbReference type="PANTHER" id="PTHR19353:SF19">
    <property type="entry name" value="DELTA(5) FATTY ACID DESATURASE C-RELATED"/>
    <property type="match status" value="1"/>
</dbReference>
<dbReference type="CDD" id="cd03506">
    <property type="entry name" value="Delta6-FADS-like"/>
    <property type="match status" value="1"/>
</dbReference>